<keyword evidence="5" id="KW-0732">Signal</keyword>
<feature type="domain" description="Plastocyanin-like" evidence="6">
    <location>
        <begin position="217"/>
        <end position="353"/>
    </location>
</feature>
<dbReference type="PANTHER" id="PTHR11709">
    <property type="entry name" value="MULTI-COPPER OXIDASE"/>
    <property type="match status" value="1"/>
</dbReference>
<keyword evidence="10" id="KW-1185">Reference proteome</keyword>
<dbReference type="InterPro" id="IPR008972">
    <property type="entry name" value="Cupredoxin"/>
</dbReference>
<dbReference type="Proteomes" id="UP000193144">
    <property type="component" value="Unassembled WGS sequence"/>
</dbReference>
<evidence type="ECO:0000256" key="2">
    <source>
        <dbReference type="ARBA" id="ARBA00022723"/>
    </source>
</evidence>
<dbReference type="CDD" id="cd13880">
    <property type="entry name" value="CuRO_2_MaLCC_like"/>
    <property type="match status" value="1"/>
</dbReference>
<sequence>MGFISHSLAAFLVLAGTTPLVSGRSLPPRNTLVPRGASPGFNCEFPQNWKPCNNDTNRDCWVIDPNGKRYDINTDYERDTPPGIERPYSIEIDESPFSPDGTVKPLAKLIDKKFPGTLIEACWGDTLIVNVKNKLPDNGTTIHWHGVRLLGSNEMDGVNGVTQCPVAQDDSFTYKFKLTQYGHSWYHSHYSTQYGDGVAGPLLIHGPNSANWDYEWTPLLVSDWLHDSAFAAFHNELVGPPLPMADTILLNGTGHFNGSGSYFNQTFVAGKRYLIRIINASVGLHFHFSIDNHILQVISTDFVPIKPYNTTSLSIGIGQRYSVIVEAKPDTPSSNGKYWIRTEYSTACNNPINDILATNLDRQRTGIICYGNSTNSTDLPTSTRTDVAAGCADVPTASLQPIVPWTIGAPQNNITNNTYHTGLHLGQPFRGNVLRWDITDTPMFLNFSNPTLFNTKNTTWDPEYAVVDYNYTDGENGDKFVYMVITSGSLKGATPAKVPAWHPIHLHGHDFAILAQSSNPWDPVTGPNSFQPINATRRDVAGLPNGGYLAIAFKPDNPGAWLLHCHIAWHASSGLALQILERQNEILLKNGPLDQQRAGCAKWDEWNAIHKVDQDDSGI</sequence>
<evidence type="ECO:0000259" key="7">
    <source>
        <dbReference type="Pfam" id="PF07731"/>
    </source>
</evidence>
<dbReference type="GO" id="GO:0016491">
    <property type="term" value="F:oxidoreductase activity"/>
    <property type="evidence" value="ECO:0007669"/>
    <property type="project" value="UniProtKB-KW"/>
</dbReference>
<dbReference type="OrthoDB" id="2121828at2759"/>
<evidence type="ECO:0000259" key="8">
    <source>
        <dbReference type="Pfam" id="PF07732"/>
    </source>
</evidence>
<name>A0A1Y1YHA8_9PLEO</name>
<feature type="domain" description="Plastocyanin-like" evidence="7">
    <location>
        <begin position="454"/>
        <end position="583"/>
    </location>
</feature>
<dbReference type="EMBL" id="MCFA01000235">
    <property type="protein sequence ID" value="ORX97387.1"/>
    <property type="molecule type" value="Genomic_DNA"/>
</dbReference>
<feature type="chain" id="PRO_5012395259" evidence="5">
    <location>
        <begin position="24"/>
        <end position="619"/>
    </location>
</feature>
<dbReference type="PROSITE" id="PS00079">
    <property type="entry name" value="MULTICOPPER_OXIDASE1"/>
    <property type="match status" value="1"/>
</dbReference>
<reference evidence="9 10" key="1">
    <citation type="submission" date="2016-07" db="EMBL/GenBank/DDBJ databases">
        <title>Pervasive Adenine N6-methylation of Active Genes in Fungi.</title>
        <authorList>
            <consortium name="DOE Joint Genome Institute"/>
            <person name="Mondo S.J."/>
            <person name="Dannebaum R.O."/>
            <person name="Kuo R.C."/>
            <person name="Labutti K."/>
            <person name="Haridas S."/>
            <person name="Kuo A."/>
            <person name="Salamov A."/>
            <person name="Ahrendt S.R."/>
            <person name="Lipzen A."/>
            <person name="Sullivan W."/>
            <person name="Andreopoulos W.B."/>
            <person name="Clum A."/>
            <person name="Lindquist E."/>
            <person name="Daum C."/>
            <person name="Ramamoorthy G.K."/>
            <person name="Gryganskyi A."/>
            <person name="Culley D."/>
            <person name="Magnuson J.K."/>
            <person name="James T.Y."/>
            <person name="O'Malley M.A."/>
            <person name="Stajich J.E."/>
            <person name="Spatafora J.W."/>
            <person name="Visel A."/>
            <person name="Grigoriev I.V."/>
        </authorList>
    </citation>
    <scope>NUCLEOTIDE SEQUENCE [LARGE SCALE GENOMIC DNA]</scope>
    <source>
        <strain evidence="9 10">CBS 115471</strain>
    </source>
</reference>
<dbReference type="FunFam" id="2.60.40.420:FF:000045">
    <property type="entry name" value="Laccase 2"/>
    <property type="match status" value="1"/>
</dbReference>
<keyword evidence="2" id="KW-0479">Metal-binding</keyword>
<dbReference type="InterPro" id="IPR045087">
    <property type="entry name" value="Cu-oxidase_fam"/>
</dbReference>
<dbReference type="PANTHER" id="PTHR11709:SF71">
    <property type="entry name" value="OXIDOREDUCTASE TPCJ"/>
    <property type="match status" value="1"/>
</dbReference>
<evidence type="ECO:0000256" key="5">
    <source>
        <dbReference type="SAM" id="SignalP"/>
    </source>
</evidence>
<dbReference type="InterPro" id="IPR001117">
    <property type="entry name" value="Cu-oxidase_2nd"/>
</dbReference>
<dbReference type="PROSITE" id="PS00080">
    <property type="entry name" value="MULTICOPPER_OXIDASE2"/>
    <property type="match status" value="1"/>
</dbReference>
<evidence type="ECO:0000256" key="3">
    <source>
        <dbReference type="ARBA" id="ARBA00023002"/>
    </source>
</evidence>
<dbReference type="FunFam" id="2.60.40.420:FF:000021">
    <property type="entry name" value="Extracellular dihydrogeodin oxidase/laccase"/>
    <property type="match status" value="1"/>
</dbReference>
<dbReference type="AlphaFoldDB" id="A0A1Y1YHA8"/>
<evidence type="ECO:0000313" key="10">
    <source>
        <dbReference type="Proteomes" id="UP000193144"/>
    </source>
</evidence>
<evidence type="ECO:0000313" key="9">
    <source>
        <dbReference type="EMBL" id="ORX97387.1"/>
    </source>
</evidence>
<dbReference type="InterPro" id="IPR033138">
    <property type="entry name" value="Cu_oxidase_CS"/>
</dbReference>
<dbReference type="Pfam" id="PF07731">
    <property type="entry name" value="Cu-oxidase_2"/>
    <property type="match status" value="1"/>
</dbReference>
<dbReference type="Pfam" id="PF00394">
    <property type="entry name" value="Cu-oxidase"/>
    <property type="match status" value="1"/>
</dbReference>
<dbReference type="InterPro" id="IPR011707">
    <property type="entry name" value="Cu-oxidase-like_N"/>
</dbReference>
<dbReference type="Gene3D" id="2.60.40.420">
    <property type="entry name" value="Cupredoxins - blue copper proteins"/>
    <property type="match status" value="3"/>
</dbReference>
<proteinExistence type="inferred from homology"/>
<evidence type="ECO:0000256" key="1">
    <source>
        <dbReference type="ARBA" id="ARBA00010609"/>
    </source>
</evidence>
<dbReference type="SUPFAM" id="SSF49503">
    <property type="entry name" value="Cupredoxins"/>
    <property type="match status" value="3"/>
</dbReference>
<evidence type="ECO:0000256" key="4">
    <source>
        <dbReference type="ARBA" id="ARBA00023008"/>
    </source>
</evidence>
<accession>A0A1Y1YHA8</accession>
<dbReference type="Pfam" id="PF07732">
    <property type="entry name" value="Cu-oxidase_3"/>
    <property type="match status" value="1"/>
</dbReference>
<dbReference type="GO" id="GO:0005507">
    <property type="term" value="F:copper ion binding"/>
    <property type="evidence" value="ECO:0007669"/>
    <property type="project" value="InterPro"/>
</dbReference>
<protein>
    <submittedName>
        <fullName evidence="9">Multicopper oxidase-domain-containing protein</fullName>
    </submittedName>
</protein>
<dbReference type="CDD" id="cd13901">
    <property type="entry name" value="CuRO_3_MaLCC_like"/>
    <property type="match status" value="1"/>
</dbReference>
<feature type="domain" description="Plastocyanin-like" evidence="8">
    <location>
        <begin position="94"/>
        <end position="208"/>
    </location>
</feature>
<keyword evidence="3" id="KW-0560">Oxidoreductase</keyword>
<comment type="similarity">
    <text evidence="1">Belongs to the multicopper oxidase family.</text>
</comment>
<keyword evidence="4" id="KW-0186">Copper</keyword>
<gene>
    <name evidence="9" type="ORF">BCR34DRAFT_607287</name>
</gene>
<dbReference type="InterPro" id="IPR011706">
    <property type="entry name" value="Cu-oxidase_C"/>
</dbReference>
<feature type="signal peptide" evidence="5">
    <location>
        <begin position="1"/>
        <end position="23"/>
    </location>
</feature>
<dbReference type="InterPro" id="IPR002355">
    <property type="entry name" value="Cu_oxidase_Cu_BS"/>
</dbReference>
<comment type="caution">
    <text evidence="9">The sequence shown here is derived from an EMBL/GenBank/DDBJ whole genome shotgun (WGS) entry which is preliminary data.</text>
</comment>
<dbReference type="CDD" id="cd13854">
    <property type="entry name" value="CuRO_1_MaLCC_like"/>
    <property type="match status" value="1"/>
</dbReference>
<dbReference type="STRING" id="1231657.A0A1Y1YHA8"/>
<organism evidence="9 10">
    <name type="scientific">Clohesyomyces aquaticus</name>
    <dbReference type="NCBI Taxonomy" id="1231657"/>
    <lineage>
        <taxon>Eukaryota</taxon>
        <taxon>Fungi</taxon>
        <taxon>Dikarya</taxon>
        <taxon>Ascomycota</taxon>
        <taxon>Pezizomycotina</taxon>
        <taxon>Dothideomycetes</taxon>
        <taxon>Pleosporomycetidae</taxon>
        <taxon>Pleosporales</taxon>
        <taxon>Lindgomycetaceae</taxon>
        <taxon>Clohesyomyces</taxon>
    </lineage>
</organism>
<evidence type="ECO:0000259" key="6">
    <source>
        <dbReference type="Pfam" id="PF00394"/>
    </source>
</evidence>